<evidence type="ECO:0000256" key="1">
    <source>
        <dbReference type="SAM" id="Phobius"/>
    </source>
</evidence>
<sequence>MRYLNLNLFEWLIFIIALLLILFYFYILASAPKIEAYVKKNEKYLNWLNYEDILNEVENGDLILLAGDTHGEKLCRWFPGSIFSHMGLLIREKQKETGEDRVYIWDCDLGQGYKEGVRMSLLDNKIRRYKGFRIGALKKLKVSPGQQRPNSQDIVELYQKYKDLDFDHVIATWFLADYPKLYKLAKNPEKVFCGEMVAEALQELGIMKKDRVPAWYVPGDFYRPADRLHLEDGYEYGTTYFFRFPDIQTEDGDIKTEHRLVNDIPFPEESELPLPDP</sequence>
<name>A0A481YR66_9VIRU</name>
<feature type="transmembrane region" description="Helical" evidence="1">
    <location>
        <begin position="12"/>
        <end position="31"/>
    </location>
</feature>
<evidence type="ECO:0000313" key="2">
    <source>
        <dbReference type="EMBL" id="QBK85701.1"/>
    </source>
</evidence>
<dbReference type="EMBL" id="MK500327">
    <property type="protein sequence ID" value="QBK85701.1"/>
    <property type="molecule type" value="Genomic_DNA"/>
</dbReference>
<organism evidence="2">
    <name type="scientific">Marseillevirus LCMAC101</name>
    <dbReference type="NCBI Taxonomy" id="2506602"/>
    <lineage>
        <taxon>Viruses</taxon>
        <taxon>Varidnaviria</taxon>
        <taxon>Bamfordvirae</taxon>
        <taxon>Nucleocytoviricota</taxon>
        <taxon>Megaviricetes</taxon>
        <taxon>Pimascovirales</taxon>
        <taxon>Pimascovirales incertae sedis</taxon>
        <taxon>Marseilleviridae</taxon>
    </lineage>
</organism>
<gene>
    <name evidence="2" type="ORF">LCMAC101_02960</name>
</gene>
<accession>A0A481YR66</accession>
<dbReference type="SUPFAM" id="SSF54001">
    <property type="entry name" value="Cysteine proteinases"/>
    <property type="match status" value="1"/>
</dbReference>
<dbReference type="InterPro" id="IPR038765">
    <property type="entry name" value="Papain-like_cys_pep_sf"/>
</dbReference>
<protein>
    <submittedName>
        <fullName evidence="2">Permuted papain-like amidase</fullName>
    </submittedName>
</protein>
<keyword evidence="1" id="KW-1133">Transmembrane helix</keyword>
<dbReference type="Gene3D" id="3.90.1720.10">
    <property type="entry name" value="endopeptidase domain like (from Nostoc punctiforme)"/>
    <property type="match status" value="1"/>
</dbReference>
<proteinExistence type="predicted"/>
<keyword evidence="1" id="KW-0472">Membrane</keyword>
<keyword evidence="1" id="KW-0812">Transmembrane</keyword>
<reference evidence="2" key="1">
    <citation type="journal article" date="2019" name="MBio">
        <title>Virus Genomes from Deep Sea Sediments Expand the Ocean Megavirome and Support Independent Origins of Viral Gigantism.</title>
        <authorList>
            <person name="Backstrom D."/>
            <person name="Yutin N."/>
            <person name="Jorgensen S.L."/>
            <person name="Dharamshi J."/>
            <person name="Homa F."/>
            <person name="Zaremba-Niedwiedzka K."/>
            <person name="Spang A."/>
            <person name="Wolf Y.I."/>
            <person name="Koonin E.V."/>
            <person name="Ettema T.J."/>
        </authorList>
    </citation>
    <scope>NUCLEOTIDE SEQUENCE</scope>
</reference>